<evidence type="ECO:0000313" key="5">
    <source>
        <dbReference type="Proteomes" id="UP000593567"/>
    </source>
</evidence>
<dbReference type="PANTHER" id="PTHR13261:SF0">
    <property type="entry name" value="BRCA2 AND CDKN1A-INTERACTING PROTEIN"/>
    <property type="match status" value="1"/>
</dbReference>
<keyword evidence="5" id="KW-1185">Reference proteome</keyword>
<dbReference type="InterPro" id="IPR025602">
    <property type="entry name" value="BCP1_family"/>
</dbReference>
<organism evidence="4 5">
    <name type="scientific">Bugula neritina</name>
    <name type="common">Brown bryozoan</name>
    <name type="synonym">Sertularia neritina</name>
    <dbReference type="NCBI Taxonomy" id="10212"/>
    <lineage>
        <taxon>Eukaryota</taxon>
        <taxon>Metazoa</taxon>
        <taxon>Spiralia</taxon>
        <taxon>Lophotrochozoa</taxon>
        <taxon>Bryozoa</taxon>
        <taxon>Gymnolaemata</taxon>
        <taxon>Cheilostomatida</taxon>
        <taxon>Flustrina</taxon>
        <taxon>Buguloidea</taxon>
        <taxon>Bugulidae</taxon>
        <taxon>Bugula</taxon>
    </lineage>
</organism>
<evidence type="ECO:0000256" key="2">
    <source>
        <dbReference type="PIRNR" id="PIRNR028983"/>
    </source>
</evidence>
<feature type="compositionally biased region" description="Acidic residues" evidence="3">
    <location>
        <begin position="46"/>
        <end position="56"/>
    </location>
</feature>
<dbReference type="EMBL" id="VXIV02003222">
    <property type="protein sequence ID" value="KAF6019548.1"/>
    <property type="molecule type" value="Genomic_DNA"/>
</dbReference>
<accession>A0A7J7J271</accession>
<evidence type="ECO:0000256" key="3">
    <source>
        <dbReference type="SAM" id="MobiDB-lite"/>
    </source>
</evidence>
<proteinExistence type="inferred from homology"/>
<evidence type="ECO:0000256" key="1">
    <source>
        <dbReference type="ARBA" id="ARBA00006781"/>
    </source>
</evidence>
<dbReference type="PIRSF" id="PIRSF028983">
    <property type="entry name" value="BCP1"/>
    <property type="match status" value="1"/>
</dbReference>
<dbReference type="PANTHER" id="PTHR13261">
    <property type="entry name" value="BRCA2 AND CDKN1A INTERACTING PROTEIN"/>
    <property type="match status" value="1"/>
</dbReference>
<name>A0A7J7J271_BUGNE</name>
<dbReference type="GO" id="GO:0005634">
    <property type="term" value="C:nucleus"/>
    <property type="evidence" value="ECO:0007669"/>
    <property type="project" value="TreeGrafter"/>
</dbReference>
<reference evidence="4" key="1">
    <citation type="submission" date="2020-06" db="EMBL/GenBank/DDBJ databases">
        <title>Draft genome of Bugula neritina, a colonial animal packing powerful symbionts and potential medicines.</title>
        <authorList>
            <person name="Rayko M."/>
        </authorList>
    </citation>
    <scope>NUCLEOTIDE SEQUENCE [LARGE SCALE GENOMIC DNA]</scope>
    <source>
        <strain evidence="4">Kwan_BN1</strain>
    </source>
</reference>
<dbReference type="Proteomes" id="UP000593567">
    <property type="component" value="Unassembled WGS sequence"/>
</dbReference>
<evidence type="ECO:0000313" key="4">
    <source>
        <dbReference type="EMBL" id="KAF6019548.1"/>
    </source>
</evidence>
<dbReference type="AlphaFoldDB" id="A0A7J7J271"/>
<protein>
    <recommendedName>
        <fullName evidence="2">Protein BCCIP homolog</fullName>
    </recommendedName>
</protein>
<dbReference type="OrthoDB" id="27543at2759"/>
<feature type="region of interest" description="Disordered" evidence="3">
    <location>
        <begin position="23"/>
        <end position="57"/>
    </location>
</feature>
<sequence>MATSKKKTRVDLEIDETLEKSYKNGDDCIEMDDDEGAAHSSSSEGSDMEDDDSEMEVTEKVNVEFEARNPEEADFHGIRQLLLQLFLKSNIDISAITDWILTQRYVGSVIKQYLDDGDDDEDESSMEEDVNQVYGVITCLNITKYKDKPCTDQIKKHLLQKLANSKSSANQLQAILENPSNNIGWLINERFVNIPAQIAVPSFQSIRQEMNTANQKGEDYHCSHYIMVAKKFRMKTLPKPGKKRISKKPLESEIYSNGEEEFFAEAAEFRATFTVAEERDSGVVQQWDSELEDQYEPLREIIVIKANELENIMIKVENVLSQTNS</sequence>
<comment type="similarity">
    <text evidence="1 2">Belongs to the BCP1 family.</text>
</comment>
<gene>
    <name evidence="4" type="ORF">EB796_022152</name>
</gene>
<comment type="caution">
    <text evidence="4">The sequence shown here is derived from an EMBL/GenBank/DDBJ whole genome shotgun (WGS) entry which is preliminary data.</text>
</comment>
<dbReference type="Pfam" id="PF13862">
    <property type="entry name" value="BCCIP"/>
    <property type="match status" value="1"/>
</dbReference>